<keyword evidence="3" id="KW-0611">Plant defense</keyword>
<dbReference type="PROSITE" id="PS50104">
    <property type="entry name" value="TIR"/>
    <property type="match status" value="1"/>
</dbReference>
<dbReference type="Pfam" id="PF25013">
    <property type="entry name" value="LRR_Zer-1"/>
    <property type="match status" value="1"/>
</dbReference>
<protein>
    <submittedName>
        <fullName evidence="5">Putative TIR-NBS-LRR protein</fullName>
    </submittedName>
</protein>
<evidence type="ECO:0000256" key="2">
    <source>
        <dbReference type="ARBA" id="ARBA00022737"/>
    </source>
</evidence>
<reference evidence="5" key="2">
    <citation type="journal article" date="2011" name="Planta">
        <title>Genomic organization, induced expression and promoter activity of a resistance gene analog (PmTNL1) in western white pine (Pinus monticola).</title>
        <authorList>
            <person name="Liu J.J."/>
            <person name="Ekramoddoullah A.K."/>
        </authorList>
    </citation>
    <scope>NUCLEOTIDE SEQUENCE</scope>
</reference>
<reference evidence="5" key="1">
    <citation type="submission" date="2010-12" db="EMBL/GenBank/DDBJ databases">
        <authorList>
            <person name="Liu J.-J."/>
        </authorList>
    </citation>
    <scope>NUCLEOTIDE SEQUENCE</scope>
</reference>
<dbReference type="PRINTS" id="PR00364">
    <property type="entry name" value="DISEASERSIST"/>
</dbReference>
<evidence type="ECO:0000313" key="5">
    <source>
        <dbReference type="EMBL" id="ADW94527.1"/>
    </source>
</evidence>
<dbReference type="Gene3D" id="1.10.8.430">
    <property type="entry name" value="Helical domain of apoptotic protease-activating factors"/>
    <property type="match status" value="1"/>
</dbReference>
<dbReference type="InterPro" id="IPR055414">
    <property type="entry name" value="LRR_R13L4/SHOC2-like"/>
</dbReference>
<dbReference type="Pfam" id="PF23282">
    <property type="entry name" value="WHD_ROQ1"/>
    <property type="match status" value="1"/>
</dbReference>
<dbReference type="InterPro" id="IPR058192">
    <property type="entry name" value="WHD_ROQ1-like"/>
</dbReference>
<keyword evidence="2" id="KW-0677">Repeat</keyword>
<dbReference type="GO" id="GO:0007165">
    <property type="term" value="P:signal transduction"/>
    <property type="evidence" value="ECO:0007669"/>
    <property type="project" value="InterPro"/>
</dbReference>
<dbReference type="Pfam" id="PF23598">
    <property type="entry name" value="LRR_14"/>
    <property type="match status" value="1"/>
</dbReference>
<dbReference type="Pfam" id="PF13306">
    <property type="entry name" value="LRR_5"/>
    <property type="match status" value="1"/>
</dbReference>
<dbReference type="EMBL" id="HQ840715">
    <property type="protein sequence ID" value="ADW94527.1"/>
    <property type="molecule type" value="Genomic_DNA"/>
</dbReference>
<dbReference type="PANTHER" id="PTHR11017:SF385">
    <property type="entry name" value="DISEASE RESISTANCE PROTEIN (TIR-NBS-LRR CLASS)-RELATED"/>
    <property type="match status" value="1"/>
</dbReference>
<dbReference type="SMART" id="SM00255">
    <property type="entry name" value="TIR"/>
    <property type="match status" value="1"/>
</dbReference>
<dbReference type="InterPro" id="IPR027417">
    <property type="entry name" value="P-loop_NTPase"/>
</dbReference>
<keyword evidence="1" id="KW-0433">Leucine-rich repeat</keyword>
<dbReference type="InterPro" id="IPR042197">
    <property type="entry name" value="Apaf_helical"/>
</dbReference>
<dbReference type="SMART" id="SM00367">
    <property type="entry name" value="LRR_CC"/>
    <property type="match status" value="8"/>
</dbReference>
<dbReference type="Pfam" id="PF01582">
    <property type="entry name" value="TIR"/>
    <property type="match status" value="1"/>
</dbReference>
<name>E9NZS6_PINMO</name>
<dbReference type="InterPro" id="IPR006553">
    <property type="entry name" value="Leu-rich_rpt_Cys-con_subtyp"/>
</dbReference>
<dbReference type="InterPro" id="IPR044974">
    <property type="entry name" value="Disease_R_plants"/>
</dbReference>
<dbReference type="GO" id="GO:0051707">
    <property type="term" value="P:response to other organism"/>
    <property type="evidence" value="ECO:0007669"/>
    <property type="project" value="UniProtKB-ARBA"/>
</dbReference>
<dbReference type="GO" id="GO:0006952">
    <property type="term" value="P:defense response"/>
    <property type="evidence" value="ECO:0007669"/>
    <property type="project" value="UniProtKB-KW"/>
</dbReference>
<dbReference type="Gene3D" id="3.40.50.300">
    <property type="entry name" value="P-loop containing nucleotide triphosphate hydrolases"/>
    <property type="match status" value="1"/>
</dbReference>
<dbReference type="Gene3D" id="3.40.50.10140">
    <property type="entry name" value="Toll/interleukin-1 receptor homology (TIR) domain"/>
    <property type="match status" value="1"/>
</dbReference>
<organism evidence="5">
    <name type="scientific">Pinus monticola</name>
    <name type="common">Western white pine</name>
    <name type="synonym">Strobus monticola</name>
    <dbReference type="NCBI Taxonomy" id="3345"/>
    <lineage>
        <taxon>Eukaryota</taxon>
        <taxon>Viridiplantae</taxon>
        <taxon>Streptophyta</taxon>
        <taxon>Embryophyta</taxon>
        <taxon>Tracheophyta</taxon>
        <taxon>Spermatophyta</taxon>
        <taxon>Pinopsida</taxon>
        <taxon>Pinidae</taxon>
        <taxon>Conifers I</taxon>
        <taxon>Pinales</taxon>
        <taxon>Pinaceae</taxon>
        <taxon>Pinus</taxon>
        <taxon>Pinus subgen. Strobus</taxon>
    </lineage>
</organism>
<evidence type="ECO:0000256" key="3">
    <source>
        <dbReference type="ARBA" id="ARBA00022821"/>
    </source>
</evidence>
<dbReference type="InterPro" id="IPR026906">
    <property type="entry name" value="LRR_5"/>
</dbReference>
<feature type="domain" description="TIR" evidence="4">
    <location>
        <begin position="15"/>
        <end position="193"/>
    </location>
</feature>
<dbReference type="SUPFAM" id="SSF52058">
    <property type="entry name" value="L domain-like"/>
    <property type="match status" value="2"/>
</dbReference>
<dbReference type="GO" id="GO:0043531">
    <property type="term" value="F:ADP binding"/>
    <property type="evidence" value="ECO:0007669"/>
    <property type="project" value="InterPro"/>
</dbReference>
<dbReference type="InterPro" id="IPR032675">
    <property type="entry name" value="LRR_dom_sf"/>
</dbReference>
<evidence type="ECO:0000259" key="4">
    <source>
        <dbReference type="PROSITE" id="PS50104"/>
    </source>
</evidence>
<dbReference type="InterPro" id="IPR035897">
    <property type="entry name" value="Toll_tir_struct_dom_sf"/>
</dbReference>
<sequence length="1490" mass="169366">MAASTSNAAHSNNNSCYDVFISHRGPDVKKTFASHLYRRLFSFGLRVFLDYQELQKGEDFNCEIKGAIETASVHIAIFSPTYADSPWCLDELVFMLETTAPIIPVFHKVKPTDLRRSQGEGVYATSLLNLEKKRKRDSDQPRYDSTTIENWRDALSRVADISGFDPDVGFNGDEGELLNQLVEVVLKKGKKKLNVAQYPTGLDDLVEDFETKLSLQQHGERVQFVGITGLGGAGKTTLVKELFNRNSSRYSKSCFLIDVREKAKSSIPSLQRKLLKDLCASDQEPIDSKDEGIEILRKHFSVLSAPVLLVLDDVDHQDQVYALLPVTDKGILTLPPSSLILITSRDMEVLTRSGVQKPSICKLTGLSEERSRELFCSHAFCQPHPLSGFEPLVDQFLEVCSGLPLSLKVFGGLLCRNTDKSYWKKQVKKLRKTLHKDIQKSLQVSYDALEEEEQQIFLDIACFFIGKNRDTAIRVWDASGWDGLLVFQSLLSKCLVEMDIDETESPSHNIYVIRMHDHLRDMGRDLANSSGFPCRLWRGTKHIEDLLQLSSKATKVRGIRMSHREQYYKRGYGKVAYSDDESGSSDEDPSFSRYKMKKLQLLDIDVAEDRLKCLLETVDSPKLLWFRWAHCRCSSLPPYIPMENLSVLELESHTLETLWQEDVQAPLKLRELLIHAPLSKIPKSIGQLKHLERMEVVPSWFNKSSIVDIPKEFCDLRSLKHLVLRLSNLSSLPDSFGNLSGLEHIDLSRCSQLERLPDSFGNLIKLKYLDLNNCSNLTLSSGTFVKISTLAYIGLQGCHKIEVLPSQIVNQPSREGLYVSLRNLKEWPSAIGEPSSLERLVLETPLLQTLPPSFGRDLMNLKHLELWSCRSLRRLPDSFLLLDQLIKLIVEDCSLQYLHFNAVQGESETLTDSEGQGTVSNLERCLLRLQHLELHNTAISEVSFPTGVCPNLQYLDIKDCQDLVEVGTLPNTLIKLQLTGCPKLGKIGLDVRRCKEVAELLSVKGKSDILSETSRQRTSSNLDSSFDKCLIRLQHSELDTTEISEVSFPAGVYPNLQYLSIRHGISLVKFLTSPDCIFRKLELWNCSKLRKIEELSGLAKLQVLSIACCHGMEELSSIETLGSLENLQVVRCSKLKSIRVPEQRTKLREIDASCCSELEDLPGVEHLRSLEKLWVCGCKKLKSIRGLTQLTQLRELDISECSELEELTGIEHLRSLEKLWAYDCKKLKSIRVSAQLTQLRELDVSECSELEELPSIEHSRSLDKLRACNCVRLKHIQWLAQPTQRRELDVSGCSRLEEMPGVGYLQSLVWLRASECVKLQSMEGLQQMAQLRKLDVSYCFELEELLGVEHLKSLIRLQARSCRKLKRIQWLAQLTQLRELDVSFCSELEEMTDVGYLQSLEVLRASECVKLKNIQGLEQMTQLRELDVSYCFELEELPDFESLKFLMKLQARCCTKLKRIKGLAQLAQLRELDVSFCPELEERPDVECLQ</sequence>
<dbReference type="SUPFAM" id="SSF52200">
    <property type="entry name" value="Toll/Interleukin receptor TIR domain"/>
    <property type="match status" value="1"/>
</dbReference>
<dbReference type="Pfam" id="PF00931">
    <property type="entry name" value="NB-ARC"/>
    <property type="match status" value="1"/>
</dbReference>
<evidence type="ECO:0000256" key="1">
    <source>
        <dbReference type="ARBA" id="ARBA00022614"/>
    </source>
</evidence>
<accession>E9NZS6</accession>
<dbReference type="Gene3D" id="3.80.10.10">
    <property type="entry name" value="Ribonuclease Inhibitor"/>
    <property type="match status" value="5"/>
</dbReference>
<gene>
    <name evidence="5" type="primary">TNL1</name>
</gene>
<dbReference type="SUPFAM" id="SSF52540">
    <property type="entry name" value="P-loop containing nucleoside triphosphate hydrolases"/>
    <property type="match status" value="1"/>
</dbReference>
<dbReference type="InterPro" id="IPR056845">
    <property type="entry name" value="LRR_Zer-1"/>
</dbReference>
<dbReference type="PANTHER" id="PTHR11017">
    <property type="entry name" value="LEUCINE-RICH REPEAT-CONTAINING PROTEIN"/>
    <property type="match status" value="1"/>
</dbReference>
<dbReference type="InterPro" id="IPR000157">
    <property type="entry name" value="TIR_dom"/>
</dbReference>
<proteinExistence type="predicted"/>
<dbReference type="SUPFAM" id="SSF52047">
    <property type="entry name" value="RNI-like"/>
    <property type="match status" value="1"/>
</dbReference>
<dbReference type="InterPro" id="IPR002182">
    <property type="entry name" value="NB-ARC"/>
</dbReference>